<dbReference type="InterPro" id="IPR036514">
    <property type="entry name" value="SGNH_hydro_sf"/>
</dbReference>
<feature type="domain" description="Sialate O-acetylesterase" evidence="2">
    <location>
        <begin position="5"/>
        <end position="152"/>
    </location>
</feature>
<dbReference type="Gene3D" id="3.40.50.1110">
    <property type="entry name" value="SGNH hydrolase"/>
    <property type="match status" value="1"/>
</dbReference>
<keyword evidence="1" id="KW-0378">Hydrolase</keyword>
<dbReference type="EMBL" id="LDTF01000120">
    <property type="protein sequence ID" value="KTT94602.1"/>
    <property type="molecule type" value="Genomic_DNA"/>
</dbReference>
<dbReference type="GO" id="GO:0016788">
    <property type="term" value="F:hydrolase activity, acting on ester bonds"/>
    <property type="evidence" value="ECO:0007669"/>
    <property type="project" value="UniProtKB-ARBA"/>
</dbReference>
<evidence type="ECO:0000256" key="1">
    <source>
        <dbReference type="ARBA" id="ARBA00022801"/>
    </source>
</evidence>
<dbReference type="Pfam" id="PF03629">
    <property type="entry name" value="SASA"/>
    <property type="match status" value="1"/>
</dbReference>
<evidence type="ECO:0000259" key="2">
    <source>
        <dbReference type="Pfam" id="PF03629"/>
    </source>
</evidence>
<dbReference type="CDD" id="cd00229">
    <property type="entry name" value="SGNH_hydrolase"/>
    <property type="match status" value="1"/>
</dbReference>
<accession>A0A147IKE4</accession>
<organism evidence="3 4">
    <name type="scientific">Sphingomonas yabuuchiae</name>
    <dbReference type="NCBI Taxonomy" id="172044"/>
    <lineage>
        <taxon>Bacteria</taxon>
        <taxon>Pseudomonadati</taxon>
        <taxon>Pseudomonadota</taxon>
        <taxon>Alphaproteobacteria</taxon>
        <taxon>Sphingomonadales</taxon>
        <taxon>Sphingomonadaceae</taxon>
        <taxon>Sphingomonas</taxon>
    </lineage>
</organism>
<evidence type="ECO:0000313" key="4">
    <source>
        <dbReference type="Proteomes" id="UP000073923"/>
    </source>
</evidence>
<dbReference type="Proteomes" id="UP000073923">
    <property type="component" value="Unassembled WGS sequence"/>
</dbReference>
<gene>
    <name evidence="3" type="ORF">NS355_17200</name>
</gene>
<sequence length="269" mass="28060">MRFVRGGVGGTTLVQWAATGSSMRADLVRAIVAAGGVDILLLQVGRNDVADRLVGDLATQLALIRTLIAALRRETGLPDLTVFIGGSQNVLTGDPAQQRMQGTQRQAEMTVALGDAHVRYGFATYDLPVFDGTHQTEQGQIRAGQRFAAQVLAWLQGRAGPRGPRLVSARAVGTSQTEVTLALTDGVDITPASNILGFQVTDNGQAVPLTGAVRTGRTTILLSHGAIGQTARGVAYGLTTAPDDQNGVHDTSADRLPMEPSLGIVMAAG</sequence>
<protein>
    <recommendedName>
        <fullName evidence="2">Sialate O-acetylesterase domain-containing protein</fullName>
    </recommendedName>
</protein>
<proteinExistence type="predicted"/>
<dbReference type="InterPro" id="IPR005181">
    <property type="entry name" value="SASA"/>
</dbReference>
<name>A0A147IKE4_9SPHN</name>
<comment type="caution">
    <text evidence="3">The sequence shown here is derived from an EMBL/GenBank/DDBJ whole genome shotgun (WGS) entry which is preliminary data.</text>
</comment>
<dbReference type="AlphaFoldDB" id="A0A147IKE4"/>
<evidence type="ECO:0000313" key="3">
    <source>
        <dbReference type="EMBL" id="KTT94602.1"/>
    </source>
</evidence>
<reference evidence="3 4" key="1">
    <citation type="journal article" date="2016" name="Front. Microbiol.">
        <title>Genomic Resource of Rice Seed Associated Bacteria.</title>
        <authorList>
            <person name="Midha S."/>
            <person name="Bansal K."/>
            <person name="Sharma S."/>
            <person name="Kumar N."/>
            <person name="Patil P.P."/>
            <person name="Chaudhry V."/>
            <person name="Patil P.B."/>
        </authorList>
    </citation>
    <scope>NUCLEOTIDE SEQUENCE [LARGE SCALE GENOMIC DNA]</scope>
    <source>
        <strain evidence="3 4">NS355</strain>
    </source>
</reference>
<dbReference type="SUPFAM" id="SSF52266">
    <property type="entry name" value="SGNH hydrolase"/>
    <property type="match status" value="1"/>
</dbReference>
<dbReference type="PATRIC" id="fig|172044.3.peg.377"/>